<evidence type="ECO:0000313" key="5">
    <source>
        <dbReference type="EMBL" id="OZM70991.1"/>
    </source>
</evidence>
<dbReference type="OrthoDB" id="4311144at2"/>
<evidence type="ECO:0000313" key="6">
    <source>
        <dbReference type="Proteomes" id="UP000242444"/>
    </source>
</evidence>
<dbReference type="InterPro" id="IPR052526">
    <property type="entry name" value="HTH-type_Bedaq_tolerance"/>
</dbReference>
<feature type="domain" description="HTH marR-type" evidence="4">
    <location>
        <begin position="70"/>
        <end position="197"/>
    </location>
</feature>
<dbReference type="GO" id="GO:0003700">
    <property type="term" value="F:DNA-binding transcription factor activity"/>
    <property type="evidence" value="ECO:0007669"/>
    <property type="project" value="InterPro"/>
</dbReference>
<sequence>MRRAGGQAGQGCRADPETFLGTRVESAARRGGGHVRLTALRGRYTCSGRCRTLREPVVVTSPSEENADVPGRLFLVVGRLSRALRQAGAPGPGHGAISALATLVRHGQLRLGDLAAKEGVAAATMSRIVAALVESGYVRRESDPVDRRAWLAIATEEGERLVSGVRSNRVQELNRRIDRLPPETRASLVAALPALEELLREDD</sequence>
<evidence type="ECO:0000259" key="4">
    <source>
        <dbReference type="PROSITE" id="PS50995"/>
    </source>
</evidence>
<dbReference type="InterPro" id="IPR036390">
    <property type="entry name" value="WH_DNA-bd_sf"/>
</dbReference>
<evidence type="ECO:0000256" key="3">
    <source>
        <dbReference type="ARBA" id="ARBA00023163"/>
    </source>
</evidence>
<keyword evidence="3" id="KW-0804">Transcription</keyword>
<gene>
    <name evidence="5" type="ORF">CFN78_22875</name>
</gene>
<accession>A0A263CY14</accession>
<dbReference type="AlphaFoldDB" id="A0A263CY14"/>
<protein>
    <submittedName>
        <fullName evidence="5">MarR family transcriptional regulator</fullName>
    </submittedName>
</protein>
<organism evidence="5 6">
    <name type="scientific">Amycolatopsis antarctica</name>
    <dbReference type="NCBI Taxonomy" id="1854586"/>
    <lineage>
        <taxon>Bacteria</taxon>
        <taxon>Bacillati</taxon>
        <taxon>Actinomycetota</taxon>
        <taxon>Actinomycetes</taxon>
        <taxon>Pseudonocardiales</taxon>
        <taxon>Pseudonocardiaceae</taxon>
        <taxon>Amycolatopsis</taxon>
    </lineage>
</organism>
<dbReference type="PANTHER" id="PTHR39515">
    <property type="entry name" value="CONSERVED PROTEIN"/>
    <property type="match status" value="1"/>
</dbReference>
<dbReference type="PANTHER" id="PTHR39515:SF2">
    <property type="entry name" value="HTH-TYPE TRANSCRIPTIONAL REGULATOR RV0880"/>
    <property type="match status" value="1"/>
</dbReference>
<dbReference type="SMART" id="SM00347">
    <property type="entry name" value="HTH_MARR"/>
    <property type="match status" value="1"/>
</dbReference>
<keyword evidence="2" id="KW-0238">DNA-binding</keyword>
<dbReference type="PROSITE" id="PS01117">
    <property type="entry name" value="HTH_MARR_1"/>
    <property type="match status" value="1"/>
</dbReference>
<dbReference type="InterPro" id="IPR000835">
    <property type="entry name" value="HTH_MarR-typ"/>
</dbReference>
<dbReference type="InParanoid" id="A0A263CY14"/>
<reference evidence="5 6" key="1">
    <citation type="submission" date="2017-07" db="EMBL/GenBank/DDBJ databases">
        <title>Amycolatopsis antarcticus sp. nov., isolated from the surface of an Antarcticus brown macroalga.</title>
        <authorList>
            <person name="Wang J."/>
            <person name="Leiva S."/>
            <person name="Huang J."/>
            <person name="Huang Y."/>
        </authorList>
    </citation>
    <scope>NUCLEOTIDE SEQUENCE [LARGE SCALE GENOMIC DNA]</scope>
    <source>
        <strain evidence="5 6">AU-G6</strain>
    </source>
</reference>
<name>A0A263CY14_9PSEU</name>
<dbReference type="PROSITE" id="PS50995">
    <property type="entry name" value="HTH_MARR_2"/>
    <property type="match status" value="1"/>
</dbReference>
<dbReference type="GO" id="GO:0003677">
    <property type="term" value="F:DNA binding"/>
    <property type="evidence" value="ECO:0007669"/>
    <property type="project" value="UniProtKB-KW"/>
</dbReference>
<proteinExistence type="predicted"/>
<keyword evidence="6" id="KW-1185">Reference proteome</keyword>
<evidence type="ECO:0000256" key="1">
    <source>
        <dbReference type="ARBA" id="ARBA00023015"/>
    </source>
</evidence>
<dbReference type="Gene3D" id="1.10.10.10">
    <property type="entry name" value="Winged helix-like DNA-binding domain superfamily/Winged helix DNA-binding domain"/>
    <property type="match status" value="1"/>
</dbReference>
<dbReference type="Pfam" id="PF01047">
    <property type="entry name" value="MarR"/>
    <property type="match status" value="1"/>
</dbReference>
<evidence type="ECO:0000256" key="2">
    <source>
        <dbReference type="ARBA" id="ARBA00023125"/>
    </source>
</evidence>
<dbReference type="SUPFAM" id="SSF46785">
    <property type="entry name" value="Winged helix' DNA-binding domain"/>
    <property type="match status" value="1"/>
</dbReference>
<comment type="caution">
    <text evidence="5">The sequence shown here is derived from an EMBL/GenBank/DDBJ whole genome shotgun (WGS) entry which is preliminary data.</text>
</comment>
<dbReference type="Proteomes" id="UP000242444">
    <property type="component" value="Unassembled WGS sequence"/>
</dbReference>
<dbReference type="FunCoup" id="A0A263CY14">
    <property type="interactions" value="1"/>
</dbReference>
<dbReference type="EMBL" id="NKYE01000016">
    <property type="protein sequence ID" value="OZM70991.1"/>
    <property type="molecule type" value="Genomic_DNA"/>
</dbReference>
<keyword evidence="1" id="KW-0805">Transcription regulation</keyword>
<dbReference type="InterPro" id="IPR023187">
    <property type="entry name" value="Tscrpt_reg_MarR-type_CS"/>
</dbReference>
<dbReference type="InterPro" id="IPR036388">
    <property type="entry name" value="WH-like_DNA-bd_sf"/>
</dbReference>